<dbReference type="OrthoDB" id="1117410at2"/>
<evidence type="ECO:0000259" key="3">
    <source>
        <dbReference type="Pfam" id="PF19089"/>
    </source>
</evidence>
<feature type="signal peptide" evidence="2">
    <location>
        <begin position="1"/>
        <end position="20"/>
    </location>
</feature>
<keyword evidence="5" id="KW-1185">Reference proteome</keyword>
<proteinExistence type="predicted"/>
<feature type="chain" id="PRO_5021699081" description="DUF5777 domain-containing protein" evidence="2">
    <location>
        <begin position="21"/>
        <end position="300"/>
    </location>
</feature>
<sequence>MLHKTCFTALLMLAATLLHAQEIDLNKMLEEEQKKEDQKKTNYTEATFKTTRIINGHSIENIAPGIMDFKISHRFGTVNGGVYDLFGLDNASMRMGFDFGITPRFMVGVGRSTFQKQFDGFLKYKILRQSSGYKTMPISMAFITSAMVTTLKITDPSPYYFSNRLQFAHQLLIARKFSEGTSIQITPTLIHYNYVPLATDPNDLLAIGIGGRQKIWPRVSVNAEYYYLVPGYSFAGTTNSFSMGVDLETGGHVFQLHFTNSRGMTERTFITETTGKWSKGDIFFGFNISRVFSLKKKPKK</sequence>
<evidence type="ECO:0000313" key="5">
    <source>
        <dbReference type="Proteomes" id="UP000316167"/>
    </source>
</evidence>
<gene>
    <name evidence="4" type="ORF">IQ13_2367</name>
</gene>
<protein>
    <recommendedName>
        <fullName evidence="3">DUF5777 domain-containing protein</fullName>
    </recommendedName>
</protein>
<dbReference type="RefSeq" id="WP_144886549.1">
    <property type="nucleotide sequence ID" value="NZ_VLLE01000004.1"/>
</dbReference>
<reference evidence="4 5" key="1">
    <citation type="journal article" date="2015" name="Stand. Genomic Sci.">
        <title>Genomic Encyclopedia of Bacterial and Archaeal Type Strains, Phase III: the genomes of soil and plant-associated and newly described type strains.</title>
        <authorList>
            <person name="Whitman W.B."/>
            <person name="Woyke T."/>
            <person name="Klenk H.P."/>
            <person name="Zhou Y."/>
            <person name="Lilburn T.G."/>
            <person name="Beck B.J."/>
            <person name="De Vos P."/>
            <person name="Vandamme P."/>
            <person name="Eisen J.A."/>
            <person name="Garrity G."/>
            <person name="Hugenholtz P."/>
            <person name="Kyrpides N.C."/>
        </authorList>
    </citation>
    <scope>NUCLEOTIDE SEQUENCE [LARGE SCALE GENOMIC DNA]</scope>
    <source>
        <strain evidence="4 5">CGMCC 1.7271</strain>
    </source>
</reference>
<evidence type="ECO:0000313" key="4">
    <source>
        <dbReference type="EMBL" id="TWI81349.1"/>
    </source>
</evidence>
<keyword evidence="1" id="KW-0175">Coiled coil</keyword>
<keyword evidence="2" id="KW-0732">Signal</keyword>
<comment type="caution">
    <text evidence="4">The sequence shown here is derived from an EMBL/GenBank/DDBJ whole genome shotgun (WGS) entry which is preliminary data.</text>
</comment>
<feature type="coiled-coil region" evidence="1">
    <location>
        <begin position="18"/>
        <end position="46"/>
    </location>
</feature>
<dbReference type="InterPro" id="IPR045916">
    <property type="entry name" value="DUF5777"/>
</dbReference>
<evidence type="ECO:0000256" key="1">
    <source>
        <dbReference type="SAM" id="Coils"/>
    </source>
</evidence>
<dbReference type="Pfam" id="PF19089">
    <property type="entry name" value="DUF5777"/>
    <property type="match status" value="1"/>
</dbReference>
<accession>A0A562SJ99</accession>
<evidence type="ECO:0000256" key="2">
    <source>
        <dbReference type="SAM" id="SignalP"/>
    </source>
</evidence>
<dbReference type="Proteomes" id="UP000316167">
    <property type="component" value="Unassembled WGS sequence"/>
</dbReference>
<dbReference type="EMBL" id="VLLE01000004">
    <property type="protein sequence ID" value="TWI81349.1"/>
    <property type="molecule type" value="Genomic_DNA"/>
</dbReference>
<dbReference type="AlphaFoldDB" id="A0A562SJ99"/>
<feature type="domain" description="DUF5777" evidence="3">
    <location>
        <begin position="48"/>
        <end position="292"/>
    </location>
</feature>
<name>A0A562SJ99_9BACT</name>
<organism evidence="4 5">
    <name type="scientific">Lacibacter cauensis</name>
    <dbReference type="NCBI Taxonomy" id="510947"/>
    <lineage>
        <taxon>Bacteria</taxon>
        <taxon>Pseudomonadati</taxon>
        <taxon>Bacteroidota</taxon>
        <taxon>Chitinophagia</taxon>
        <taxon>Chitinophagales</taxon>
        <taxon>Chitinophagaceae</taxon>
        <taxon>Lacibacter</taxon>
    </lineage>
</organism>